<organism evidence="1 2">
    <name type="scientific">Gossypium barbadense</name>
    <name type="common">Sea Island cotton</name>
    <name type="synonym">Hibiscus barbadensis</name>
    <dbReference type="NCBI Taxonomy" id="3634"/>
    <lineage>
        <taxon>Eukaryota</taxon>
        <taxon>Viridiplantae</taxon>
        <taxon>Streptophyta</taxon>
        <taxon>Embryophyta</taxon>
        <taxon>Tracheophyta</taxon>
        <taxon>Spermatophyta</taxon>
        <taxon>Magnoliopsida</taxon>
        <taxon>eudicotyledons</taxon>
        <taxon>Gunneridae</taxon>
        <taxon>Pentapetalae</taxon>
        <taxon>rosids</taxon>
        <taxon>malvids</taxon>
        <taxon>Malvales</taxon>
        <taxon>Malvaceae</taxon>
        <taxon>Malvoideae</taxon>
        <taxon>Gossypium</taxon>
    </lineage>
</organism>
<sequence length="509" mass="57719">MPRYGALLPPSNLKPSGFDWIRAKIGLPCAHSQCLEKRPQRWIGLKSPGKGCQRGLKPRCVVILLHHEALSTSWVVWECSPNGSVNFVKVGCGTVRVGPLIDSGHKQTRVMAMTKAWGFDTPVEMSPRSWDLARSLGTLQRLRTLGVSLLAPHSACLKTQTNESYMFASVEGRVQRSKKATRLVVSGAPPVALENSKDRRLSTSGCTQNCIRSPRMDSCLTVDAIGKSGGLALLWREGTKVDITNYSRNHIDSLIYLDNDNIVRFTIYYGNADQNHGNSSWDMLKRVGRAVKETWIVGVFNAIFSNSKESGRGKECDALVKERLDRFMISANDVNKFLFIETKEKYWAQRSKVTWLREGNKKTQFFHVRASSRRKKNSIERLKDIYGCWKNNTKEIWEMNDKLLEEFKDEEIMRAFNQMDSRKAPGIDGSCVAYLSQMELWMLPSLLYLVPFGVRGGLQTCLVFGVRPLKLVWPHRCTGARSCFRLLKIFLIVWFKLLSLDTDDARALL</sequence>
<evidence type="ECO:0000313" key="2">
    <source>
        <dbReference type="Proteomes" id="UP000239757"/>
    </source>
</evidence>
<protein>
    <recommendedName>
        <fullName evidence="3">Reverse transcriptase domain-containing protein</fullName>
    </recommendedName>
</protein>
<evidence type="ECO:0000313" key="1">
    <source>
        <dbReference type="EMBL" id="PPS07274.1"/>
    </source>
</evidence>
<evidence type="ECO:0008006" key="3">
    <source>
        <dbReference type="Google" id="ProtNLM"/>
    </source>
</evidence>
<gene>
    <name evidence="1" type="ORF">GOBAR_AA13381</name>
</gene>
<dbReference type="Proteomes" id="UP000239757">
    <property type="component" value="Unassembled WGS sequence"/>
</dbReference>
<dbReference type="Gene3D" id="3.60.10.10">
    <property type="entry name" value="Endonuclease/exonuclease/phosphatase"/>
    <property type="match status" value="1"/>
</dbReference>
<accession>A0A2P5XVD4</accession>
<dbReference type="OrthoDB" id="1729225at2759"/>
<dbReference type="EMBL" id="KZ664162">
    <property type="protein sequence ID" value="PPS07274.1"/>
    <property type="molecule type" value="Genomic_DNA"/>
</dbReference>
<dbReference type="AlphaFoldDB" id="A0A2P5XVD4"/>
<reference evidence="1 2" key="1">
    <citation type="submission" date="2015-01" db="EMBL/GenBank/DDBJ databases">
        <title>Genome of allotetraploid Gossypium barbadense reveals genomic plasticity and fiber elongation in cotton evolution.</title>
        <authorList>
            <person name="Chen X."/>
            <person name="Liu X."/>
            <person name="Zhao B."/>
            <person name="Zheng H."/>
            <person name="Hu Y."/>
            <person name="Lu G."/>
            <person name="Yang C."/>
            <person name="Chen J."/>
            <person name="Shan C."/>
            <person name="Zhang L."/>
            <person name="Zhou Y."/>
            <person name="Wang L."/>
            <person name="Guo W."/>
            <person name="Bai Y."/>
            <person name="Ruan J."/>
            <person name="Shangguan X."/>
            <person name="Mao Y."/>
            <person name="Jiang J."/>
            <person name="Zhu Y."/>
            <person name="Lei J."/>
            <person name="Kang H."/>
            <person name="Chen S."/>
            <person name="He X."/>
            <person name="Wang R."/>
            <person name="Wang Y."/>
            <person name="Chen J."/>
            <person name="Wang L."/>
            <person name="Yu S."/>
            <person name="Wang B."/>
            <person name="Wei J."/>
            <person name="Song S."/>
            <person name="Lu X."/>
            <person name="Gao Z."/>
            <person name="Gu W."/>
            <person name="Deng X."/>
            <person name="Ma D."/>
            <person name="Wang S."/>
            <person name="Liang W."/>
            <person name="Fang L."/>
            <person name="Cai C."/>
            <person name="Zhu X."/>
            <person name="Zhou B."/>
            <person name="Zhang Y."/>
            <person name="Chen Z."/>
            <person name="Xu S."/>
            <person name="Zhu R."/>
            <person name="Wang S."/>
            <person name="Zhang T."/>
            <person name="Zhao G."/>
        </authorList>
    </citation>
    <scope>NUCLEOTIDE SEQUENCE [LARGE SCALE GENOMIC DNA]</scope>
    <source>
        <strain evidence="2">cv. Xinhai21</strain>
        <tissue evidence="1">Leaf</tissue>
    </source>
</reference>
<name>A0A2P5XVD4_GOSBA</name>
<proteinExistence type="predicted"/>
<dbReference type="InterPro" id="IPR036691">
    <property type="entry name" value="Endo/exonu/phosph_ase_sf"/>
</dbReference>